<dbReference type="GO" id="GO:0000166">
    <property type="term" value="F:nucleotide binding"/>
    <property type="evidence" value="ECO:0007669"/>
    <property type="project" value="InterPro"/>
</dbReference>
<organism evidence="3">
    <name type="scientific">marine sediment metagenome</name>
    <dbReference type="NCBI Taxonomy" id="412755"/>
    <lineage>
        <taxon>unclassified sequences</taxon>
        <taxon>metagenomes</taxon>
        <taxon>ecological metagenomes</taxon>
    </lineage>
</organism>
<dbReference type="AlphaFoldDB" id="A0A0F9RU97"/>
<dbReference type="Gene3D" id="3.30.360.10">
    <property type="entry name" value="Dihydrodipicolinate Reductase, domain 2"/>
    <property type="match status" value="1"/>
</dbReference>
<protein>
    <recommendedName>
        <fullName evidence="4">Gfo/Idh/MocA-like oxidoreductase N-terminal domain-containing protein</fullName>
    </recommendedName>
</protein>
<dbReference type="InterPro" id="IPR000683">
    <property type="entry name" value="Gfo/Idh/MocA-like_OxRdtase_N"/>
</dbReference>
<comment type="caution">
    <text evidence="3">The sequence shown here is derived from an EMBL/GenBank/DDBJ whole genome shotgun (WGS) entry which is preliminary data.</text>
</comment>
<name>A0A0F9RU97_9ZZZZ</name>
<sequence>MLRIGLIGCGYWGKNYLRIVNENPECIMKYCCDLNSENLSKYSIINSEVKKTVDYNDLLNDDSLDAIIISTPAETHYHLAKEALEAGKHVLVEKPLTRSSFDARDLVNLAKDKNKILMVGHIFEFNPAVNKIKDYIEKGEFGEIYYFYFNRTGLGPIREDVGALWDLVPHDVSILLYLLKKKPESVLASGSAYLQNGIEDVVFLTLKFNGNLIANIHASWLDPYKIRKMTMVAEKKMLVFDDTSNETLKIFDRGAGPVESESFASFKTQIWDGDILIPKIKFVEPLKAEFSYFINCIKKGKIQKSSPEDGYNVVNILESAQKSIEMGKTIKIDWTKKK</sequence>
<evidence type="ECO:0000313" key="3">
    <source>
        <dbReference type="EMBL" id="KKN20788.1"/>
    </source>
</evidence>
<dbReference type="PANTHER" id="PTHR43377:SF6">
    <property type="entry name" value="GFO_IDH_MOCA-LIKE OXIDOREDUCTASE N-TERMINAL DOMAIN-CONTAINING PROTEIN"/>
    <property type="match status" value="1"/>
</dbReference>
<dbReference type="Pfam" id="PF22725">
    <property type="entry name" value="GFO_IDH_MocA_C3"/>
    <property type="match status" value="1"/>
</dbReference>
<dbReference type="InterPro" id="IPR051450">
    <property type="entry name" value="Gfo/Idh/MocA_Oxidoreductases"/>
</dbReference>
<gene>
    <name evidence="3" type="ORF">LCGC14_0931980</name>
</gene>
<dbReference type="Pfam" id="PF01408">
    <property type="entry name" value="GFO_IDH_MocA"/>
    <property type="match status" value="1"/>
</dbReference>
<reference evidence="3" key="1">
    <citation type="journal article" date="2015" name="Nature">
        <title>Complex archaea that bridge the gap between prokaryotes and eukaryotes.</title>
        <authorList>
            <person name="Spang A."/>
            <person name="Saw J.H."/>
            <person name="Jorgensen S.L."/>
            <person name="Zaremba-Niedzwiedzka K."/>
            <person name="Martijn J."/>
            <person name="Lind A.E."/>
            <person name="van Eijk R."/>
            <person name="Schleper C."/>
            <person name="Guy L."/>
            <person name="Ettema T.J."/>
        </authorList>
    </citation>
    <scope>NUCLEOTIDE SEQUENCE</scope>
</reference>
<dbReference type="SUPFAM" id="SSF55347">
    <property type="entry name" value="Glyceraldehyde-3-phosphate dehydrogenase-like, C-terminal domain"/>
    <property type="match status" value="1"/>
</dbReference>
<dbReference type="InterPro" id="IPR055170">
    <property type="entry name" value="GFO_IDH_MocA-like_dom"/>
</dbReference>
<feature type="domain" description="Gfo/Idh/MocA-like oxidoreductase N-terminal" evidence="1">
    <location>
        <begin position="2"/>
        <end position="121"/>
    </location>
</feature>
<dbReference type="SUPFAM" id="SSF51735">
    <property type="entry name" value="NAD(P)-binding Rossmann-fold domains"/>
    <property type="match status" value="1"/>
</dbReference>
<dbReference type="Gene3D" id="3.40.50.720">
    <property type="entry name" value="NAD(P)-binding Rossmann-like Domain"/>
    <property type="match status" value="1"/>
</dbReference>
<dbReference type="EMBL" id="LAZR01003208">
    <property type="protein sequence ID" value="KKN20788.1"/>
    <property type="molecule type" value="Genomic_DNA"/>
</dbReference>
<feature type="domain" description="GFO/IDH/MocA-like oxidoreductase" evidence="2">
    <location>
        <begin position="130"/>
        <end position="237"/>
    </location>
</feature>
<dbReference type="PANTHER" id="PTHR43377">
    <property type="entry name" value="BILIVERDIN REDUCTASE A"/>
    <property type="match status" value="1"/>
</dbReference>
<proteinExistence type="predicted"/>
<evidence type="ECO:0000259" key="2">
    <source>
        <dbReference type="Pfam" id="PF22725"/>
    </source>
</evidence>
<dbReference type="InterPro" id="IPR036291">
    <property type="entry name" value="NAD(P)-bd_dom_sf"/>
</dbReference>
<evidence type="ECO:0000259" key="1">
    <source>
        <dbReference type="Pfam" id="PF01408"/>
    </source>
</evidence>
<evidence type="ECO:0008006" key="4">
    <source>
        <dbReference type="Google" id="ProtNLM"/>
    </source>
</evidence>
<accession>A0A0F9RU97</accession>